<gene>
    <name evidence="1" type="ORF">AVEN_169945_1</name>
</gene>
<reference evidence="1 2" key="1">
    <citation type="journal article" date="2019" name="Sci. Rep.">
        <title>Orb-weaving spider Araneus ventricosus genome elucidates the spidroin gene catalogue.</title>
        <authorList>
            <person name="Kono N."/>
            <person name="Nakamura H."/>
            <person name="Ohtoshi R."/>
            <person name="Moran D.A.P."/>
            <person name="Shinohara A."/>
            <person name="Yoshida Y."/>
            <person name="Fujiwara M."/>
            <person name="Mori M."/>
            <person name="Tomita M."/>
            <person name="Arakawa K."/>
        </authorList>
    </citation>
    <scope>NUCLEOTIDE SEQUENCE [LARGE SCALE GENOMIC DNA]</scope>
</reference>
<sequence>MAFAWVPRALWWKLMYSSIVHPPNWIDNLEGHQGCVVESCHVKAYGESTRRFARYSGKQVEEVELRSSIQTPCYLHRKLRVGVVRKSVERDPSSGVILVI</sequence>
<protein>
    <submittedName>
        <fullName evidence="1">Uncharacterized protein</fullName>
    </submittedName>
</protein>
<keyword evidence="2" id="KW-1185">Reference proteome</keyword>
<name>A0A4Y2U3R0_ARAVE</name>
<dbReference type="AlphaFoldDB" id="A0A4Y2U3R0"/>
<organism evidence="1 2">
    <name type="scientific">Araneus ventricosus</name>
    <name type="common">Orbweaver spider</name>
    <name type="synonym">Epeira ventricosa</name>
    <dbReference type="NCBI Taxonomy" id="182803"/>
    <lineage>
        <taxon>Eukaryota</taxon>
        <taxon>Metazoa</taxon>
        <taxon>Ecdysozoa</taxon>
        <taxon>Arthropoda</taxon>
        <taxon>Chelicerata</taxon>
        <taxon>Arachnida</taxon>
        <taxon>Araneae</taxon>
        <taxon>Araneomorphae</taxon>
        <taxon>Entelegynae</taxon>
        <taxon>Araneoidea</taxon>
        <taxon>Araneidae</taxon>
        <taxon>Araneus</taxon>
    </lineage>
</organism>
<evidence type="ECO:0000313" key="2">
    <source>
        <dbReference type="Proteomes" id="UP000499080"/>
    </source>
</evidence>
<dbReference type="EMBL" id="BGPR01033262">
    <property type="protein sequence ID" value="GBO07133.1"/>
    <property type="molecule type" value="Genomic_DNA"/>
</dbReference>
<evidence type="ECO:0000313" key="1">
    <source>
        <dbReference type="EMBL" id="GBO07133.1"/>
    </source>
</evidence>
<dbReference type="Proteomes" id="UP000499080">
    <property type="component" value="Unassembled WGS sequence"/>
</dbReference>
<proteinExistence type="predicted"/>
<accession>A0A4Y2U3R0</accession>
<comment type="caution">
    <text evidence="1">The sequence shown here is derived from an EMBL/GenBank/DDBJ whole genome shotgun (WGS) entry which is preliminary data.</text>
</comment>